<evidence type="ECO:0000313" key="3">
    <source>
        <dbReference type="Proteomes" id="UP000295367"/>
    </source>
</evidence>
<dbReference type="Pfam" id="PF00156">
    <property type="entry name" value="Pribosyltran"/>
    <property type="match status" value="1"/>
</dbReference>
<feature type="domain" description="Phosphoribosyltransferase" evidence="1">
    <location>
        <begin position="12"/>
        <end position="189"/>
    </location>
</feature>
<dbReference type="Proteomes" id="UP000295367">
    <property type="component" value="Unassembled WGS sequence"/>
</dbReference>
<dbReference type="Gene3D" id="3.30.1310.20">
    <property type="entry name" value="PRTase-like"/>
    <property type="match status" value="1"/>
</dbReference>
<keyword evidence="2" id="KW-0808">Transferase</keyword>
<evidence type="ECO:0000313" key="2">
    <source>
        <dbReference type="EMBL" id="TCV90719.1"/>
    </source>
</evidence>
<dbReference type="GO" id="GO:0016757">
    <property type="term" value="F:glycosyltransferase activity"/>
    <property type="evidence" value="ECO:0007669"/>
    <property type="project" value="UniProtKB-KW"/>
</dbReference>
<dbReference type="SUPFAM" id="SSF53271">
    <property type="entry name" value="PRTase-like"/>
    <property type="match status" value="1"/>
</dbReference>
<protein>
    <submittedName>
        <fullName evidence="2">Putative phosphoribosyltransferase</fullName>
    </submittedName>
</protein>
<dbReference type="CDD" id="cd06223">
    <property type="entry name" value="PRTases_typeI"/>
    <property type="match status" value="1"/>
</dbReference>
<dbReference type="AlphaFoldDB" id="A0A4V2W362"/>
<proteinExistence type="predicted"/>
<dbReference type="InterPro" id="IPR029057">
    <property type="entry name" value="PRTase-like"/>
</dbReference>
<organism evidence="2 3">
    <name type="scientific">Sulfurirhabdus autotrophica</name>
    <dbReference type="NCBI Taxonomy" id="1706046"/>
    <lineage>
        <taxon>Bacteria</taxon>
        <taxon>Pseudomonadati</taxon>
        <taxon>Pseudomonadota</taxon>
        <taxon>Betaproteobacteria</taxon>
        <taxon>Nitrosomonadales</taxon>
        <taxon>Sulfuricellaceae</taxon>
        <taxon>Sulfurirhabdus</taxon>
    </lineage>
</organism>
<keyword evidence="3" id="KW-1185">Reference proteome</keyword>
<dbReference type="RefSeq" id="WP_124947388.1">
    <property type="nucleotide sequence ID" value="NZ_BHVT01000073.1"/>
</dbReference>
<dbReference type="EMBL" id="SMCO01000001">
    <property type="protein sequence ID" value="TCV90719.1"/>
    <property type="molecule type" value="Genomic_DNA"/>
</dbReference>
<evidence type="ECO:0000259" key="1">
    <source>
        <dbReference type="Pfam" id="PF00156"/>
    </source>
</evidence>
<accession>A0A4V2W362</accession>
<dbReference type="OrthoDB" id="9810066at2"/>
<name>A0A4V2W362_9PROT</name>
<keyword evidence="2" id="KW-0328">Glycosyltransferase</keyword>
<dbReference type="Gene3D" id="3.40.50.2020">
    <property type="match status" value="1"/>
</dbReference>
<reference evidence="2 3" key="1">
    <citation type="submission" date="2019-03" db="EMBL/GenBank/DDBJ databases">
        <title>Genomic Encyclopedia of Type Strains, Phase IV (KMG-IV): sequencing the most valuable type-strain genomes for metagenomic binning, comparative biology and taxonomic classification.</title>
        <authorList>
            <person name="Goeker M."/>
        </authorList>
    </citation>
    <scope>NUCLEOTIDE SEQUENCE [LARGE SCALE GENOMIC DNA]</scope>
    <source>
        <strain evidence="2 3">DSM 100309</strain>
    </source>
</reference>
<sequence length="216" mass="23497">MQFADRHHAAILLAERLAPFKGKNPLILAIPRGAVPMAKIIADALDGEFDVVLVRKLRAPFSPEFAIGSVDESGWTYIGDYAASAGGTQEYIESEKQAQLETIRKRRVQYTPIRPPIDPAGRIVIVIDDGLATGSTMISALHSIRAKNPAKLICAVPVSPPDTLEKVANMADEVVCLETPDYFQAVGQFYASFPQVEDEEVVEILKHSAPSSISKL</sequence>
<comment type="caution">
    <text evidence="2">The sequence shown here is derived from an EMBL/GenBank/DDBJ whole genome shotgun (WGS) entry which is preliminary data.</text>
</comment>
<dbReference type="InterPro" id="IPR000836">
    <property type="entry name" value="PRTase_dom"/>
</dbReference>
<gene>
    <name evidence="2" type="ORF">EDC63_101693</name>
</gene>